<reference evidence="6 7" key="1">
    <citation type="journal article" date="2018" name="Nat. Biotechnol.">
        <title>A standardized bacterial taxonomy based on genome phylogeny substantially revises the tree of life.</title>
        <authorList>
            <person name="Parks D.H."/>
            <person name="Chuvochina M."/>
            <person name="Waite D.W."/>
            <person name="Rinke C."/>
            <person name="Skarshewski A."/>
            <person name="Chaumeil P.A."/>
            <person name="Hugenholtz P."/>
        </authorList>
    </citation>
    <scope>NUCLEOTIDE SEQUENCE [LARGE SCALE GENOMIC DNA]</scope>
    <source>
        <strain evidence="6">UBA11728</strain>
    </source>
</reference>
<evidence type="ECO:0000256" key="4">
    <source>
        <dbReference type="ARBA" id="ARBA00022840"/>
    </source>
</evidence>
<keyword evidence="3" id="KW-0547">Nucleotide-binding</keyword>
<comment type="similarity">
    <text evidence="1">Belongs to the ABC transporter superfamily.</text>
</comment>
<dbReference type="Gene3D" id="3.40.50.300">
    <property type="entry name" value="P-loop containing nucleotide triphosphate hydrolases"/>
    <property type="match status" value="1"/>
</dbReference>
<dbReference type="EMBL" id="DPVV01000234">
    <property type="protein sequence ID" value="HCL02154.1"/>
    <property type="molecule type" value="Genomic_DNA"/>
</dbReference>
<protein>
    <submittedName>
        <fullName evidence="6">ABC transporter</fullName>
    </submittedName>
</protein>
<dbReference type="GO" id="GO:0098796">
    <property type="term" value="C:membrane protein complex"/>
    <property type="evidence" value="ECO:0007669"/>
    <property type="project" value="UniProtKB-ARBA"/>
</dbReference>
<evidence type="ECO:0000259" key="5">
    <source>
        <dbReference type="PROSITE" id="PS50893"/>
    </source>
</evidence>
<dbReference type="Pfam" id="PF00005">
    <property type="entry name" value="ABC_tran"/>
    <property type="match status" value="1"/>
</dbReference>
<dbReference type="InterPro" id="IPR017871">
    <property type="entry name" value="ABC_transporter-like_CS"/>
</dbReference>
<dbReference type="SMART" id="SM00382">
    <property type="entry name" value="AAA"/>
    <property type="match status" value="1"/>
</dbReference>
<dbReference type="FunFam" id="3.40.50.300:FF:000032">
    <property type="entry name" value="Export ABC transporter ATP-binding protein"/>
    <property type="match status" value="1"/>
</dbReference>
<dbReference type="InterPro" id="IPR027417">
    <property type="entry name" value="P-loop_NTPase"/>
</dbReference>
<dbReference type="GO" id="GO:0005524">
    <property type="term" value="F:ATP binding"/>
    <property type="evidence" value="ECO:0007669"/>
    <property type="project" value="UniProtKB-KW"/>
</dbReference>
<gene>
    <name evidence="6" type="ORF">DHW61_06995</name>
</gene>
<evidence type="ECO:0000256" key="3">
    <source>
        <dbReference type="ARBA" id="ARBA00022741"/>
    </source>
</evidence>
<evidence type="ECO:0000256" key="2">
    <source>
        <dbReference type="ARBA" id="ARBA00022448"/>
    </source>
</evidence>
<dbReference type="PROSITE" id="PS50893">
    <property type="entry name" value="ABC_TRANSPORTER_2"/>
    <property type="match status" value="1"/>
</dbReference>
<feature type="domain" description="ABC transporter" evidence="5">
    <location>
        <begin position="20"/>
        <end position="259"/>
    </location>
</feature>
<proteinExistence type="inferred from homology"/>
<dbReference type="InterPro" id="IPR003593">
    <property type="entry name" value="AAA+_ATPase"/>
</dbReference>
<dbReference type="SUPFAM" id="SSF52540">
    <property type="entry name" value="P-loop containing nucleoside triphosphate hydrolases"/>
    <property type="match status" value="1"/>
</dbReference>
<keyword evidence="2" id="KW-0813">Transport</keyword>
<organism evidence="6 7">
    <name type="scientific">Lachnoclostridium phytofermentans</name>
    <dbReference type="NCBI Taxonomy" id="66219"/>
    <lineage>
        <taxon>Bacteria</taxon>
        <taxon>Bacillati</taxon>
        <taxon>Bacillota</taxon>
        <taxon>Clostridia</taxon>
        <taxon>Lachnospirales</taxon>
        <taxon>Lachnospiraceae</taxon>
    </lineage>
</organism>
<dbReference type="Proteomes" id="UP000262969">
    <property type="component" value="Unassembled WGS sequence"/>
</dbReference>
<evidence type="ECO:0000313" key="6">
    <source>
        <dbReference type="EMBL" id="HCL02154.1"/>
    </source>
</evidence>
<dbReference type="InterPro" id="IPR003439">
    <property type="entry name" value="ABC_transporter-like_ATP-bd"/>
</dbReference>
<accession>A0A3D2X5I3</accession>
<keyword evidence="4" id="KW-0067">ATP-binding</keyword>
<evidence type="ECO:0000256" key="1">
    <source>
        <dbReference type="ARBA" id="ARBA00005417"/>
    </source>
</evidence>
<dbReference type="PROSITE" id="PS00211">
    <property type="entry name" value="ABC_TRANSPORTER_1"/>
    <property type="match status" value="1"/>
</dbReference>
<sequence length="273" mass="30579">MGDKKAIDKKEQKKEPEKIIEVKHVKKVYRMGSERICAVDDVSFDILKGEFCCLLGTSGSGKSTLLNLMAGIEKLTSGQIVIKGKNIHKMNENNLARFRQNFLGFVFQSYNLLNSMTALENVEFPLVFKKVPLKKRKKAAKDMLVMVGLGTRLKHKPKQMSGGQQQRVGIARAFVAKPEIVFADEPTGNLDSKSASDVMELLTKLNKENSTTMMLVTHDAMAASYCDRIVFIKDGQLYNEIYCGDNRKVFYQKILEVLALLGGNANDFSTVRI</sequence>
<dbReference type="CDD" id="cd03255">
    <property type="entry name" value="ABC_MJ0796_LolCDE_FtsE"/>
    <property type="match status" value="1"/>
</dbReference>
<dbReference type="PANTHER" id="PTHR42798:SF7">
    <property type="entry name" value="ALPHA-D-RIBOSE 1-METHYLPHOSPHONATE 5-TRIPHOSPHATE SYNTHASE SUBUNIT PHNL"/>
    <property type="match status" value="1"/>
</dbReference>
<dbReference type="PANTHER" id="PTHR42798">
    <property type="entry name" value="LIPOPROTEIN-RELEASING SYSTEM ATP-BINDING PROTEIN LOLD"/>
    <property type="match status" value="1"/>
</dbReference>
<name>A0A3D2X5I3_9FIRM</name>
<evidence type="ECO:0000313" key="7">
    <source>
        <dbReference type="Proteomes" id="UP000262969"/>
    </source>
</evidence>
<comment type="caution">
    <text evidence="6">The sequence shown here is derived from an EMBL/GenBank/DDBJ whole genome shotgun (WGS) entry which is preliminary data.</text>
</comment>
<dbReference type="InterPro" id="IPR017911">
    <property type="entry name" value="MacB-like_ATP-bd"/>
</dbReference>
<dbReference type="GO" id="GO:0022857">
    <property type="term" value="F:transmembrane transporter activity"/>
    <property type="evidence" value="ECO:0007669"/>
    <property type="project" value="UniProtKB-ARBA"/>
</dbReference>
<dbReference type="GO" id="GO:0016887">
    <property type="term" value="F:ATP hydrolysis activity"/>
    <property type="evidence" value="ECO:0007669"/>
    <property type="project" value="InterPro"/>
</dbReference>
<dbReference type="AlphaFoldDB" id="A0A3D2X5I3"/>